<keyword evidence="1" id="KW-0233">DNA recombination</keyword>
<proteinExistence type="inferred from homology"/>
<dbReference type="PANTHER" id="PTHR10492:SF90">
    <property type="entry name" value="ATP-DEPENDENT DNA HELICASE"/>
    <property type="match status" value="1"/>
</dbReference>
<dbReference type="Pfam" id="PF05970">
    <property type="entry name" value="PIF1"/>
    <property type="match status" value="1"/>
</dbReference>
<dbReference type="GO" id="GO:0016787">
    <property type="term" value="F:hydrolase activity"/>
    <property type="evidence" value="ECO:0007669"/>
    <property type="project" value="UniProtKB-KW"/>
</dbReference>
<keyword evidence="1" id="KW-0547">Nucleotide-binding</keyword>
<dbReference type="GO" id="GO:0005524">
    <property type="term" value="F:ATP binding"/>
    <property type="evidence" value="ECO:0007669"/>
    <property type="project" value="UniProtKB-KW"/>
</dbReference>
<comment type="caution">
    <text evidence="3">The sequence shown here is derived from an EMBL/GenBank/DDBJ whole genome shotgun (WGS) entry which is preliminary data.</text>
</comment>
<feature type="non-terminal residue" evidence="3">
    <location>
        <position position="143"/>
    </location>
</feature>
<dbReference type="AlphaFoldDB" id="A0A8J5NDZ2"/>
<reference evidence="3" key="1">
    <citation type="journal article" date="2021" name="Sci. Adv.">
        <title>The American lobster genome reveals insights on longevity, neural, and immune adaptations.</title>
        <authorList>
            <person name="Polinski J.M."/>
            <person name="Zimin A.V."/>
            <person name="Clark K.F."/>
            <person name="Kohn A.B."/>
            <person name="Sadowski N."/>
            <person name="Timp W."/>
            <person name="Ptitsyn A."/>
            <person name="Khanna P."/>
            <person name="Romanova D.Y."/>
            <person name="Williams P."/>
            <person name="Greenwood S.J."/>
            <person name="Moroz L.L."/>
            <person name="Walt D.R."/>
            <person name="Bodnar A.G."/>
        </authorList>
    </citation>
    <scope>NUCLEOTIDE SEQUENCE</scope>
    <source>
        <strain evidence="3">GMGI-L3</strain>
    </source>
</reference>
<evidence type="ECO:0000256" key="1">
    <source>
        <dbReference type="RuleBase" id="RU363044"/>
    </source>
</evidence>
<dbReference type="GO" id="GO:0006281">
    <property type="term" value="P:DNA repair"/>
    <property type="evidence" value="ECO:0007669"/>
    <property type="project" value="UniProtKB-KW"/>
</dbReference>
<sequence>MAKVIRETKAIIVDEAPMAHKTVFEAIDRTLQDVTGVKKTMGGIQTLLSGDFRQILPVVKNGTRANIVDASSKESYLWRHVFVKKLTTNMRAHMTGDSDSANFSNLLLTIGDGHLPYVEVPDTILVPEELCKCVEKLEDLKAR</sequence>
<dbReference type="EMBL" id="JAHLQT010002004">
    <property type="protein sequence ID" value="KAG7177504.1"/>
    <property type="molecule type" value="Genomic_DNA"/>
</dbReference>
<protein>
    <recommendedName>
        <fullName evidence="1">ATP-dependent DNA helicase</fullName>
        <ecNumber evidence="1">5.6.2.3</ecNumber>
    </recommendedName>
</protein>
<dbReference type="InterPro" id="IPR010285">
    <property type="entry name" value="DNA_helicase_pif1-like_DEAD"/>
</dbReference>
<dbReference type="GO" id="GO:0043139">
    <property type="term" value="F:5'-3' DNA helicase activity"/>
    <property type="evidence" value="ECO:0007669"/>
    <property type="project" value="UniProtKB-EC"/>
</dbReference>
<evidence type="ECO:0000313" key="4">
    <source>
        <dbReference type="Proteomes" id="UP000747542"/>
    </source>
</evidence>
<keyword evidence="1 3" id="KW-0347">Helicase</keyword>
<keyword evidence="1" id="KW-0067">ATP-binding</keyword>
<accession>A0A8J5NDZ2</accession>
<dbReference type="PANTHER" id="PTHR10492">
    <property type="match status" value="1"/>
</dbReference>
<keyword evidence="4" id="KW-1185">Reference proteome</keyword>
<organism evidence="3 4">
    <name type="scientific">Homarus americanus</name>
    <name type="common">American lobster</name>
    <dbReference type="NCBI Taxonomy" id="6706"/>
    <lineage>
        <taxon>Eukaryota</taxon>
        <taxon>Metazoa</taxon>
        <taxon>Ecdysozoa</taxon>
        <taxon>Arthropoda</taxon>
        <taxon>Crustacea</taxon>
        <taxon>Multicrustacea</taxon>
        <taxon>Malacostraca</taxon>
        <taxon>Eumalacostraca</taxon>
        <taxon>Eucarida</taxon>
        <taxon>Decapoda</taxon>
        <taxon>Pleocyemata</taxon>
        <taxon>Astacidea</taxon>
        <taxon>Nephropoidea</taxon>
        <taxon>Nephropidae</taxon>
        <taxon>Homarus</taxon>
    </lineage>
</organism>
<dbReference type="Proteomes" id="UP000747542">
    <property type="component" value="Unassembled WGS sequence"/>
</dbReference>
<evidence type="ECO:0000259" key="2">
    <source>
        <dbReference type="Pfam" id="PF05970"/>
    </source>
</evidence>
<keyword evidence="1" id="KW-0378">Hydrolase</keyword>
<comment type="similarity">
    <text evidence="1">Belongs to the helicase family.</text>
</comment>
<dbReference type="EC" id="5.6.2.3" evidence="1"/>
<evidence type="ECO:0000313" key="3">
    <source>
        <dbReference type="EMBL" id="KAG7177504.1"/>
    </source>
</evidence>
<comment type="catalytic activity">
    <reaction evidence="1">
        <text>ATP + H2O = ADP + phosphate + H(+)</text>
        <dbReference type="Rhea" id="RHEA:13065"/>
        <dbReference type="ChEBI" id="CHEBI:15377"/>
        <dbReference type="ChEBI" id="CHEBI:15378"/>
        <dbReference type="ChEBI" id="CHEBI:30616"/>
        <dbReference type="ChEBI" id="CHEBI:43474"/>
        <dbReference type="ChEBI" id="CHEBI:456216"/>
        <dbReference type="EC" id="5.6.2.3"/>
    </reaction>
</comment>
<dbReference type="SUPFAM" id="SSF52540">
    <property type="entry name" value="P-loop containing nucleoside triphosphate hydrolases"/>
    <property type="match status" value="1"/>
</dbReference>
<dbReference type="GO" id="GO:0006310">
    <property type="term" value="P:DNA recombination"/>
    <property type="evidence" value="ECO:0007669"/>
    <property type="project" value="UniProtKB-KW"/>
</dbReference>
<dbReference type="InterPro" id="IPR027417">
    <property type="entry name" value="P-loop_NTPase"/>
</dbReference>
<dbReference type="GO" id="GO:0000723">
    <property type="term" value="P:telomere maintenance"/>
    <property type="evidence" value="ECO:0007669"/>
    <property type="project" value="InterPro"/>
</dbReference>
<comment type="cofactor">
    <cofactor evidence="1">
        <name>Mg(2+)</name>
        <dbReference type="ChEBI" id="CHEBI:18420"/>
    </cofactor>
</comment>
<keyword evidence="1" id="KW-0234">DNA repair</keyword>
<gene>
    <name evidence="3" type="primary">Pif1-L2</name>
    <name evidence="3" type="ORF">Hamer_G027120</name>
</gene>
<feature type="domain" description="DNA helicase Pif1-like DEAD-box helicase" evidence="2">
    <location>
        <begin position="2"/>
        <end position="116"/>
    </location>
</feature>
<name>A0A8J5NDZ2_HOMAM</name>
<keyword evidence="1" id="KW-0227">DNA damage</keyword>
<dbReference type="Gene3D" id="3.40.50.300">
    <property type="entry name" value="P-loop containing nucleotide triphosphate hydrolases"/>
    <property type="match status" value="1"/>
</dbReference>